<dbReference type="RefSeq" id="WP_061522766.1">
    <property type="nucleotide sequence ID" value="NZ_JARLZY010000030.1"/>
</dbReference>
<accession>A0A150F5B7</accession>
<dbReference type="AlphaFoldDB" id="A0A150F5B7"/>
<name>A0A150F5B7_9BACI</name>
<protein>
    <recommendedName>
        <fullName evidence="3">Transcriptional regulator</fullName>
    </recommendedName>
</protein>
<proteinExistence type="predicted"/>
<reference evidence="2" key="1">
    <citation type="submission" date="2016-02" db="EMBL/GenBank/DDBJ databases">
        <authorList>
            <person name="Dunlap C."/>
        </authorList>
    </citation>
    <scope>NUCLEOTIDE SEQUENCE [LARGE SCALE GENOMIC DNA]</scope>
    <source>
        <strain evidence="2">NRRL B-41092</strain>
    </source>
</reference>
<gene>
    <name evidence="1" type="ORF">AXI58_19885</name>
</gene>
<dbReference type="Proteomes" id="UP000075430">
    <property type="component" value="Unassembled WGS sequence"/>
</dbReference>
<dbReference type="OrthoDB" id="2112405at2"/>
<evidence type="ECO:0000313" key="1">
    <source>
        <dbReference type="EMBL" id="KXZ16386.1"/>
    </source>
</evidence>
<sequence length="75" mass="8634">MKSLLNRSLNEKSVLDMIYMKNDGTVSKRAIIVHQLKQQYVRAFCFSSRQTKTFRIDNILAVAPSCYKRGISSYA</sequence>
<organism evidence="1 2">
    <name type="scientific">Bacillus nakamurai</name>
    <dbReference type="NCBI Taxonomy" id="1793963"/>
    <lineage>
        <taxon>Bacteria</taxon>
        <taxon>Bacillati</taxon>
        <taxon>Bacillota</taxon>
        <taxon>Bacilli</taxon>
        <taxon>Bacillales</taxon>
        <taxon>Bacillaceae</taxon>
        <taxon>Bacillus</taxon>
    </lineage>
</organism>
<dbReference type="EMBL" id="LSBA01000031">
    <property type="protein sequence ID" value="KXZ16386.1"/>
    <property type="molecule type" value="Genomic_DNA"/>
</dbReference>
<evidence type="ECO:0008006" key="3">
    <source>
        <dbReference type="Google" id="ProtNLM"/>
    </source>
</evidence>
<keyword evidence="2" id="KW-1185">Reference proteome</keyword>
<comment type="caution">
    <text evidence="1">The sequence shown here is derived from an EMBL/GenBank/DDBJ whole genome shotgun (WGS) entry which is preliminary data.</text>
</comment>
<evidence type="ECO:0000313" key="2">
    <source>
        <dbReference type="Proteomes" id="UP000075430"/>
    </source>
</evidence>
<dbReference type="PROSITE" id="PS52050">
    <property type="entry name" value="WYL"/>
    <property type="match status" value="1"/>
</dbReference>